<organism evidence="4 5">
    <name type="scientific">Candidatus Hakubella thermalkaliphila</name>
    <dbReference type="NCBI Taxonomy" id="2754717"/>
    <lineage>
        <taxon>Bacteria</taxon>
        <taxon>Bacillati</taxon>
        <taxon>Actinomycetota</taxon>
        <taxon>Actinomycetota incertae sedis</taxon>
        <taxon>Candidatus Hakubellales</taxon>
        <taxon>Candidatus Hakubellaceae</taxon>
        <taxon>Candidatus Hakubella</taxon>
    </lineage>
</organism>
<dbReference type="Gene3D" id="2.40.50.140">
    <property type="entry name" value="Nucleic acid-binding proteins"/>
    <property type="match status" value="1"/>
</dbReference>
<dbReference type="PANTHER" id="PTHR10302:SF27">
    <property type="entry name" value="SINGLE-STRANDED DNA-BINDING PROTEIN"/>
    <property type="match status" value="1"/>
</dbReference>
<dbReference type="PANTHER" id="PTHR10302">
    <property type="entry name" value="SINGLE-STRANDED DNA-BINDING PROTEIN"/>
    <property type="match status" value="1"/>
</dbReference>
<keyword evidence="2" id="KW-0234">DNA repair</keyword>
<comment type="function">
    <text evidence="2">Plays an important role in DNA replication, recombination and repair. Binds to ssDNA and to an array of partner proteins to recruit them to their sites of action during DNA metabolism.</text>
</comment>
<comment type="subunit">
    <text evidence="2">Homotetramer.</text>
</comment>
<evidence type="ECO:0000256" key="3">
    <source>
        <dbReference type="RuleBase" id="RU000524"/>
    </source>
</evidence>
<evidence type="ECO:0000313" key="5">
    <source>
        <dbReference type="Proteomes" id="UP000585609"/>
    </source>
</evidence>
<proteinExistence type="inferred from homology"/>
<dbReference type="Proteomes" id="UP000585609">
    <property type="component" value="Unassembled WGS sequence"/>
</dbReference>
<dbReference type="GO" id="GO:0009295">
    <property type="term" value="C:nucleoid"/>
    <property type="evidence" value="ECO:0007669"/>
    <property type="project" value="TreeGrafter"/>
</dbReference>
<dbReference type="CDD" id="cd04496">
    <property type="entry name" value="SSB_OBF"/>
    <property type="match status" value="1"/>
</dbReference>
<gene>
    <name evidence="4" type="ORF">HKBW3S09_00659</name>
</gene>
<comment type="caution">
    <text evidence="4">The sequence shown here is derived from an EMBL/GenBank/DDBJ whole genome shotgun (WGS) entry which is preliminary data.</text>
</comment>
<accession>A0A6V8NS73</accession>
<dbReference type="GO" id="GO:0006260">
    <property type="term" value="P:DNA replication"/>
    <property type="evidence" value="ECO:0007669"/>
    <property type="project" value="UniProtKB-UniRule"/>
</dbReference>
<dbReference type="SUPFAM" id="SSF50249">
    <property type="entry name" value="Nucleic acid-binding proteins"/>
    <property type="match status" value="1"/>
</dbReference>
<dbReference type="InterPro" id="IPR000424">
    <property type="entry name" value="Primosome_PriB/ssb"/>
</dbReference>
<evidence type="ECO:0000256" key="1">
    <source>
        <dbReference type="ARBA" id="ARBA00023125"/>
    </source>
</evidence>
<comment type="caution">
    <text evidence="2">Lacks conserved residue(s) required for the propagation of feature annotation.</text>
</comment>
<dbReference type="EMBL" id="BLRW01000065">
    <property type="protein sequence ID" value="GFP23192.1"/>
    <property type="molecule type" value="Genomic_DNA"/>
</dbReference>
<dbReference type="AlphaFoldDB" id="A0A6V8NS73"/>
<keyword evidence="2" id="KW-0233">DNA recombination</keyword>
<dbReference type="GO" id="GO:0006310">
    <property type="term" value="P:DNA recombination"/>
    <property type="evidence" value="ECO:0007669"/>
    <property type="project" value="UniProtKB-UniRule"/>
</dbReference>
<keyword evidence="1 2" id="KW-0238">DNA-binding</keyword>
<feature type="short sequence motif" description="Important for interaction with partner proteins" evidence="2">
    <location>
        <begin position="139"/>
        <end position="144"/>
    </location>
</feature>
<dbReference type="NCBIfam" id="TIGR00621">
    <property type="entry name" value="ssb"/>
    <property type="match status" value="1"/>
</dbReference>
<dbReference type="InterPro" id="IPR011344">
    <property type="entry name" value="ssDNA-bd"/>
</dbReference>
<dbReference type="PROSITE" id="PS50935">
    <property type="entry name" value="SSB"/>
    <property type="match status" value="1"/>
</dbReference>
<reference evidence="4 5" key="1">
    <citation type="journal article" date="2020" name="Front. Microbiol.">
        <title>Single-cell genomics of novel Actinobacteria with the Wood-Ljungdahl pathway discovered in a serpentinizing system.</title>
        <authorList>
            <person name="Merino N."/>
            <person name="Kawai M."/>
            <person name="Boyd E.S."/>
            <person name="Colman D.R."/>
            <person name="McGlynn S.E."/>
            <person name="Nealson K.H."/>
            <person name="Kurokawa K."/>
            <person name="Hongoh Y."/>
        </authorList>
    </citation>
    <scope>NUCLEOTIDE SEQUENCE [LARGE SCALE GENOMIC DNA]</scope>
    <source>
        <strain evidence="4 5">S09_30</strain>
    </source>
</reference>
<dbReference type="Pfam" id="PF00436">
    <property type="entry name" value="SSB"/>
    <property type="match status" value="1"/>
</dbReference>
<evidence type="ECO:0000256" key="2">
    <source>
        <dbReference type="HAMAP-Rule" id="MF_00984"/>
    </source>
</evidence>
<sequence length="144" mass="15527">MARVNNLTIVGNLTRDPELRFTPAGNPVASFGIAVNRSWQNSSGEWVEETNFFDVTSSSSRAENCAESLSKGDRVIVSGRLNWRSWENSDGTKRSKVDIVADAIGPSLEFATAKITKNVKGEALGGKIGPVGENVNLADEDIPF</sequence>
<keyword evidence="2" id="KW-0227">DNA damage</keyword>
<dbReference type="HAMAP" id="MF_00984">
    <property type="entry name" value="SSB"/>
    <property type="match status" value="1"/>
</dbReference>
<evidence type="ECO:0000313" key="4">
    <source>
        <dbReference type="EMBL" id="GFP23192.1"/>
    </source>
</evidence>
<name>A0A6V8NS73_9ACTN</name>
<dbReference type="GO" id="GO:0006281">
    <property type="term" value="P:DNA repair"/>
    <property type="evidence" value="ECO:0007669"/>
    <property type="project" value="UniProtKB-UniRule"/>
</dbReference>
<protein>
    <recommendedName>
        <fullName evidence="2 3">Single-stranded DNA-binding protein</fullName>
        <shortName evidence="2">SSB</shortName>
    </recommendedName>
</protein>
<dbReference type="InterPro" id="IPR012340">
    <property type="entry name" value="NA-bd_OB-fold"/>
</dbReference>
<dbReference type="GO" id="GO:0003697">
    <property type="term" value="F:single-stranded DNA binding"/>
    <property type="evidence" value="ECO:0007669"/>
    <property type="project" value="UniProtKB-UniRule"/>
</dbReference>
<keyword evidence="2" id="KW-0235">DNA replication</keyword>